<comment type="caution">
    <text evidence="4">The sequence shown here is derived from an EMBL/GenBank/DDBJ whole genome shotgun (WGS) entry which is preliminary data.</text>
</comment>
<dbReference type="InterPro" id="IPR011765">
    <property type="entry name" value="Pept_M16_N"/>
</dbReference>
<dbReference type="Pfam" id="PF00675">
    <property type="entry name" value="Peptidase_M16"/>
    <property type="match status" value="1"/>
</dbReference>
<dbReference type="InterPro" id="IPR011249">
    <property type="entry name" value="Metalloenz_LuxS/M16"/>
</dbReference>
<dbReference type="InterPro" id="IPR007863">
    <property type="entry name" value="Peptidase_M16_C"/>
</dbReference>
<evidence type="ECO:0000259" key="2">
    <source>
        <dbReference type="Pfam" id="PF00675"/>
    </source>
</evidence>
<dbReference type="RefSeq" id="WP_290271750.1">
    <property type="nucleotide sequence ID" value="NZ_JAUFQP010000013.1"/>
</dbReference>
<feature type="domain" description="Peptidase M16 N-terminal" evidence="2">
    <location>
        <begin position="52"/>
        <end position="175"/>
    </location>
</feature>
<name>A0ABV5H1D0_9FLAO</name>
<evidence type="ECO:0000313" key="5">
    <source>
        <dbReference type="Proteomes" id="UP001589590"/>
    </source>
</evidence>
<accession>A0ABV5H1D0</accession>
<feature type="chain" id="PRO_5045179333" evidence="1">
    <location>
        <begin position="21"/>
        <end position="696"/>
    </location>
</feature>
<keyword evidence="1" id="KW-0732">Signal</keyword>
<dbReference type="InterPro" id="IPR050361">
    <property type="entry name" value="MPP/UQCRC_Complex"/>
</dbReference>
<proteinExistence type="predicted"/>
<evidence type="ECO:0000256" key="1">
    <source>
        <dbReference type="SAM" id="SignalP"/>
    </source>
</evidence>
<dbReference type="Proteomes" id="UP001589590">
    <property type="component" value="Unassembled WGS sequence"/>
</dbReference>
<organism evidence="4 5">
    <name type="scientific">Algibacter miyuki</name>
    <dbReference type="NCBI Taxonomy" id="1306933"/>
    <lineage>
        <taxon>Bacteria</taxon>
        <taxon>Pseudomonadati</taxon>
        <taxon>Bacteroidota</taxon>
        <taxon>Flavobacteriia</taxon>
        <taxon>Flavobacteriales</taxon>
        <taxon>Flavobacteriaceae</taxon>
        <taxon>Algibacter</taxon>
    </lineage>
</organism>
<feature type="signal peptide" evidence="1">
    <location>
        <begin position="1"/>
        <end position="20"/>
    </location>
</feature>
<dbReference type="PANTHER" id="PTHR11851">
    <property type="entry name" value="METALLOPROTEASE"/>
    <property type="match status" value="1"/>
</dbReference>
<reference evidence="4 5" key="1">
    <citation type="submission" date="2024-09" db="EMBL/GenBank/DDBJ databases">
        <authorList>
            <person name="Sun Q."/>
            <person name="Mori K."/>
        </authorList>
    </citation>
    <scope>NUCLEOTIDE SEQUENCE [LARGE SCALE GENOMIC DNA]</scope>
    <source>
        <strain evidence="4 5">CECT 8300</strain>
    </source>
</reference>
<keyword evidence="5" id="KW-1185">Reference proteome</keyword>
<dbReference type="SUPFAM" id="SSF63411">
    <property type="entry name" value="LuxS/MPP-like metallohydrolase"/>
    <property type="match status" value="2"/>
</dbReference>
<dbReference type="Gene3D" id="3.30.830.10">
    <property type="entry name" value="Metalloenzyme, LuxS/M16 peptidase-like"/>
    <property type="match status" value="2"/>
</dbReference>
<sequence>MKTKIFTVLTMFLMVLALQAQVDRSKQPTPGPAPKIALEVPGYFELPNGLKVLVVENHKLPRVSYSLTIDNKPIAEGDIAGVSSLLGSMLGNGTTSISKDDFNEEIDFLGARISFSSNGGYASALSKYSEKILELMADAVKNPLLSEEEFQKEKSKAIEGLKSSEKSVDAVAERIGNALAYGKHHPYGEFATEETVQKVTLKDVETFYRRYFTPKNAYLVVVGDVKFQTIQNQIKQYFSTWETMLDMSYKVQEAMPNAQYTQINFVDMPNAVQSNISLTSNVDLKMSDPDYHAVLIANKILGGGFNSYLNMNLREAHAYTYGARSSVGSDKYVSRFKAGASVRNAVTDSAVVETLKEIKRIKETPVTAEALANAKAKYVGDFVLALENPQTIARYALNIKVNDLPKDFYLTYLEKINAVTIADVKRVANKYFGTDNARIVIIGKGSEVLENLEKVTYNEKTVPIKYYDSKANLIEKPIFSKEIPANITVQSVLNNYINAVGGQDKIKSINTILTLANVTITGAPFKPTAVIKTMRPNKASMEMNIEGMGTIMKRKFNGNTGYTEQQGQQIPMTEKEITSQQAEKGLFPELFIDASTATLESIVAIEGNDAYKLKVTQNNDESFRYYDTTSGLLIRVEKIIEVQGQSITSIQDLSNYKTVSGVKIPFDQKLTSGPQIIILNSTEVKINEDVTDLDFN</sequence>
<dbReference type="Pfam" id="PF05193">
    <property type="entry name" value="Peptidase_M16_C"/>
    <property type="match status" value="1"/>
</dbReference>
<protein>
    <submittedName>
        <fullName evidence="4">M16 family metallopeptidase</fullName>
    </submittedName>
</protein>
<evidence type="ECO:0000259" key="3">
    <source>
        <dbReference type="Pfam" id="PF05193"/>
    </source>
</evidence>
<feature type="domain" description="Peptidase M16 C-terminal" evidence="3">
    <location>
        <begin position="198"/>
        <end position="377"/>
    </location>
</feature>
<dbReference type="EMBL" id="JBHMFA010000009">
    <property type="protein sequence ID" value="MFB9105598.1"/>
    <property type="molecule type" value="Genomic_DNA"/>
</dbReference>
<evidence type="ECO:0000313" key="4">
    <source>
        <dbReference type="EMBL" id="MFB9105598.1"/>
    </source>
</evidence>
<gene>
    <name evidence="4" type="ORF">ACFFU1_11850</name>
</gene>